<dbReference type="FunFam" id="1.10.600.10:FF:000007">
    <property type="entry name" value="Isoprene synthase, chloroplastic"/>
    <property type="match status" value="1"/>
</dbReference>
<dbReference type="PANTHER" id="PTHR31225:SF94">
    <property type="entry name" value="ALPHA-FARNESENE SYNTHASE"/>
    <property type="match status" value="1"/>
</dbReference>
<dbReference type="Gene3D" id="1.10.600.10">
    <property type="entry name" value="Farnesyl Diphosphate Synthase"/>
    <property type="match status" value="1"/>
</dbReference>
<organism evidence="8 9">
    <name type="scientific">Morella rubra</name>
    <name type="common">Chinese bayberry</name>
    <dbReference type="NCBI Taxonomy" id="262757"/>
    <lineage>
        <taxon>Eukaryota</taxon>
        <taxon>Viridiplantae</taxon>
        <taxon>Streptophyta</taxon>
        <taxon>Embryophyta</taxon>
        <taxon>Tracheophyta</taxon>
        <taxon>Spermatophyta</taxon>
        <taxon>Magnoliopsida</taxon>
        <taxon>eudicotyledons</taxon>
        <taxon>Gunneridae</taxon>
        <taxon>Pentapetalae</taxon>
        <taxon>rosids</taxon>
        <taxon>fabids</taxon>
        <taxon>Fagales</taxon>
        <taxon>Myricaceae</taxon>
        <taxon>Morella</taxon>
    </lineage>
</organism>
<feature type="domain" description="Terpene synthase metal-binding" evidence="7">
    <location>
        <begin position="270"/>
        <end position="510"/>
    </location>
</feature>
<dbReference type="InterPro" id="IPR008930">
    <property type="entry name" value="Terpenoid_cyclase/PrenylTrfase"/>
</dbReference>
<dbReference type="InterPro" id="IPR044814">
    <property type="entry name" value="Terpene_cyclase_plant_C1"/>
</dbReference>
<dbReference type="CDD" id="cd00684">
    <property type="entry name" value="Terpene_cyclase_plant_C1"/>
    <property type="match status" value="1"/>
</dbReference>
<dbReference type="Proteomes" id="UP000516437">
    <property type="component" value="Unassembled WGS sequence"/>
</dbReference>
<evidence type="ECO:0000256" key="5">
    <source>
        <dbReference type="SAM" id="MobiDB-lite"/>
    </source>
</evidence>
<dbReference type="Gene3D" id="1.50.10.130">
    <property type="entry name" value="Terpene synthase, N-terminal domain"/>
    <property type="match status" value="1"/>
</dbReference>
<evidence type="ECO:0000259" key="7">
    <source>
        <dbReference type="Pfam" id="PF03936"/>
    </source>
</evidence>
<gene>
    <name evidence="8" type="ORF">CJ030_MR0G004568</name>
</gene>
<dbReference type="Pfam" id="PF03936">
    <property type="entry name" value="Terpene_synth_C"/>
    <property type="match status" value="1"/>
</dbReference>
<dbReference type="Pfam" id="PF01397">
    <property type="entry name" value="Terpene_synth"/>
    <property type="match status" value="1"/>
</dbReference>
<dbReference type="PANTHER" id="PTHR31225">
    <property type="entry name" value="OS04G0344100 PROTEIN-RELATED"/>
    <property type="match status" value="1"/>
</dbReference>
<dbReference type="InterPro" id="IPR036965">
    <property type="entry name" value="Terpene_synth_N_sf"/>
</dbReference>
<protein>
    <submittedName>
        <fullName evidence="8">(E,E)-alpha-farnesene synthase</fullName>
    </submittedName>
</protein>
<evidence type="ECO:0000256" key="3">
    <source>
        <dbReference type="ARBA" id="ARBA00022842"/>
    </source>
</evidence>
<evidence type="ECO:0000256" key="1">
    <source>
        <dbReference type="ARBA" id="ARBA00001946"/>
    </source>
</evidence>
<dbReference type="GO" id="GO:0010333">
    <property type="term" value="F:terpene synthase activity"/>
    <property type="evidence" value="ECO:0007669"/>
    <property type="project" value="InterPro"/>
</dbReference>
<accession>A0A6A1UMX5</accession>
<dbReference type="GO" id="GO:0016102">
    <property type="term" value="P:diterpenoid biosynthetic process"/>
    <property type="evidence" value="ECO:0007669"/>
    <property type="project" value="InterPro"/>
</dbReference>
<evidence type="ECO:0000313" key="9">
    <source>
        <dbReference type="Proteomes" id="UP000516437"/>
    </source>
</evidence>
<dbReference type="InterPro" id="IPR008949">
    <property type="entry name" value="Isoprenoid_synthase_dom_sf"/>
</dbReference>
<comment type="caution">
    <text evidence="8">The sequence shown here is derived from an EMBL/GenBank/DDBJ whole genome shotgun (WGS) entry which is preliminary data.</text>
</comment>
<name>A0A6A1UMX5_9ROSI</name>
<dbReference type="AlphaFoldDB" id="A0A6A1UMX5"/>
<reference evidence="8 9" key="1">
    <citation type="journal article" date="2019" name="Plant Biotechnol. J.">
        <title>The red bayberry genome and genetic basis of sex determination.</title>
        <authorList>
            <person name="Jia H.M."/>
            <person name="Jia H.J."/>
            <person name="Cai Q.L."/>
            <person name="Wang Y."/>
            <person name="Zhao H.B."/>
            <person name="Yang W.F."/>
            <person name="Wang G.Y."/>
            <person name="Li Y.H."/>
            <person name="Zhan D.L."/>
            <person name="Shen Y.T."/>
            <person name="Niu Q.F."/>
            <person name="Chang L."/>
            <person name="Qiu J."/>
            <person name="Zhao L."/>
            <person name="Xie H.B."/>
            <person name="Fu W.Y."/>
            <person name="Jin J."/>
            <person name="Li X.W."/>
            <person name="Jiao Y."/>
            <person name="Zhou C.C."/>
            <person name="Tu T."/>
            <person name="Chai C.Y."/>
            <person name="Gao J.L."/>
            <person name="Fan L.J."/>
            <person name="van de Weg E."/>
            <person name="Wang J.Y."/>
            <person name="Gao Z.S."/>
        </authorList>
    </citation>
    <scope>NUCLEOTIDE SEQUENCE [LARGE SCALE GENOMIC DNA]</scope>
    <source>
        <tissue evidence="8">Leaves</tissue>
    </source>
</reference>
<dbReference type="GO" id="GO:0000287">
    <property type="term" value="F:magnesium ion binding"/>
    <property type="evidence" value="ECO:0007669"/>
    <property type="project" value="InterPro"/>
</dbReference>
<sequence length="568" mass="65205">MAGQKPLQAQQQNLPSKTKSESPHVIDERRSFYYKPNIWKYDYLQSLNSVYDGKEYKRRADKLIEDARIIFAEADDVLSKLELIDNVKKLGLANHFDVEIKEALATIAPMNKKNWSLGEDPYSTALCFRLLRQHGYDVSHDMFSGFTDEKMGVFRKSADANIKAILELLEASHLALEGENILEVVRELSTATLNATLPSLESNLSKQVAHALETPSQQRLEWFDVKWQINAYEKDRHTNASLLELAKLNFNTSQATIQKELRELSSWWRNLGITENLNFARDRLVETFMCSVGFACDSQKKSFRKFLTKVLNLILIIDDVYDIYGTLEELKHFTNAVNRWDVREIQHLPECMKICFLALYDMINEFAEETQKEKGLDQVSVPHLKKVWTDFCMGLLVEAKWFNMGYTPSLQEYLSNAWITSSGSVILVHAFFCIQDEATEEFEAFMLKNQDLLYNLSLIIRLSNDLGTSAAELQRGDNPSSILCYMREVNVSEEIARKHIQGMLNKAWKKLNGQCFTLFPTLQSLANIVTNVARVALGLYRHGDGLGDQDRETRKNIQSLLVEPLMLH</sequence>
<feature type="region of interest" description="Disordered" evidence="5">
    <location>
        <begin position="1"/>
        <end position="23"/>
    </location>
</feature>
<dbReference type="InterPro" id="IPR001906">
    <property type="entry name" value="Terpene_synth_N"/>
</dbReference>
<keyword evidence="4" id="KW-0456">Lyase</keyword>
<dbReference type="SUPFAM" id="SSF48576">
    <property type="entry name" value="Terpenoid synthases"/>
    <property type="match status" value="1"/>
</dbReference>
<keyword evidence="9" id="KW-1185">Reference proteome</keyword>
<dbReference type="InterPro" id="IPR050148">
    <property type="entry name" value="Terpene_synthase-like"/>
</dbReference>
<evidence type="ECO:0000259" key="6">
    <source>
        <dbReference type="Pfam" id="PF01397"/>
    </source>
</evidence>
<evidence type="ECO:0000313" key="8">
    <source>
        <dbReference type="EMBL" id="KAB1201248.1"/>
    </source>
</evidence>
<feature type="compositionally biased region" description="Polar residues" evidence="5">
    <location>
        <begin position="7"/>
        <end position="17"/>
    </location>
</feature>
<keyword evidence="3" id="KW-0460">Magnesium</keyword>
<dbReference type="SFLD" id="SFLDG01019">
    <property type="entry name" value="Terpene_Cyclase_Like_1_C_Termi"/>
    <property type="match status" value="1"/>
</dbReference>
<feature type="domain" description="Terpene synthase N-terminal" evidence="6">
    <location>
        <begin position="38"/>
        <end position="212"/>
    </location>
</feature>
<evidence type="ECO:0000256" key="4">
    <source>
        <dbReference type="ARBA" id="ARBA00023239"/>
    </source>
</evidence>
<dbReference type="OrthoDB" id="1936865at2759"/>
<proteinExistence type="predicted"/>
<dbReference type="InterPro" id="IPR034741">
    <property type="entry name" value="Terpene_cyclase-like_1_C"/>
</dbReference>
<dbReference type="InterPro" id="IPR005630">
    <property type="entry name" value="Terpene_synthase_metal-bd"/>
</dbReference>
<comment type="cofactor">
    <cofactor evidence="1">
        <name>Mg(2+)</name>
        <dbReference type="ChEBI" id="CHEBI:18420"/>
    </cofactor>
</comment>
<evidence type="ECO:0000256" key="2">
    <source>
        <dbReference type="ARBA" id="ARBA00022723"/>
    </source>
</evidence>
<dbReference type="EMBL" id="RXIC02000086">
    <property type="protein sequence ID" value="KAB1201248.1"/>
    <property type="molecule type" value="Genomic_DNA"/>
</dbReference>
<dbReference type="SFLD" id="SFLDS00005">
    <property type="entry name" value="Isoprenoid_Synthase_Type_I"/>
    <property type="match status" value="1"/>
</dbReference>
<keyword evidence="2" id="KW-0479">Metal-binding</keyword>
<dbReference type="SUPFAM" id="SSF48239">
    <property type="entry name" value="Terpenoid cyclases/Protein prenyltransferases"/>
    <property type="match status" value="1"/>
</dbReference>